<protein>
    <submittedName>
        <fullName evidence="1">Acyl-ACP--UDP-N- acetylglucosamine O-acyltransferase</fullName>
    </submittedName>
</protein>
<accession>A0A9D2BJA8</accession>
<dbReference type="AlphaFoldDB" id="A0A9D2BJA8"/>
<proteinExistence type="predicted"/>
<evidence type="ECO:0000313" key="2">
    <source>
        <dbReference type="Proteomes" id="UP000886890"/>
    </source>
</evidence>
<evidence type="ECO:0000313" key="1">
    <source>
        <dbReference type="EMBL" id="HIX77502.1"/>
    </source>
</evidence>
<organism evidence="1 2">
    <name type="scientific">Candidatus Fusicatenibacter merdavium</name>
    <dbReference type="NCBI Taxonomy" id="2838600"/>
    <lineage>
        <taxon>Bacteria</taxon>
        <taxon>Bacillati</taxon>
        <taxon>Bacillota</taxon>
        <taxon>Clostridia</taxon>
        <taxon>Lachnospirales</taxon>
        <taxon>Lachnospiraceae</taxon>
        <taxon>Fusicatenibacter</taxon>
    </lineage>
</organism>
<reference evidence="1" key="2">
    <citation type="submission" date="2021-04" db="EMBL/GenBank/DDBJ databases">
        <authorList>
            <person name="Gilroy R."/>
        </authorList>
    </citation>
    <scope>NUCLEOTIDE SEQUENCE</scope>
    <source>
        <strain evidence="1">CHK183-1962</strain>
    </source>
</reference>
<reference evidence="1" key="1">
    <citation type="journal article" date="2021" name="PeerJ">
        <title>Extensive microbial diversity within the chicken gut microbiome revealed by metagenomics and culture.</title>
        <authorList>
            <person name="Gilroy R."/>
            <person name="Ravi A."/>
            <person name="Getino M."/>
            <person name="Pursley I."/>
            <person name="Horton D.L."/>
            <person name="Alikhan N.F."/>
            <person name="Baker D."/>
            <person name="Gharbi K."/>
            <person name="Hall N."/>
            <person name="Watson M."/>
            <person name="Adriaenssens E.M."/>
            <person name="Foster-Nyarko E."/>
            <person name="Jarju S."/>
            <person name="Secka A."/>
            <person name="Antonio M."/>
            <person name="Oren A."/>
            <person name="Chaudhuri R.R."/>
            <person name="La Ragione R."/>
            <person name="Hildebrand F."/>
            <person name="Pallen M.J."/>
        </authorList>
    </citation>
    <scope>NUCLEOTIDE SEQUENCE</scope>
    <source>
        <strain evidence="1">CHK183-1962</strain>
    </source>
</reference>
<dbReference type="EMBL" id="DXEK01000133">
    <property type="protein sequence ID" value="HIX77502.1"/>
    <property type="molecule type" value="Genomic_DNA"/>
</dbReference>
<gene>
    <name evidence="1" type="ORF">H9734_07905</name>
</gene>
<comment type="caution">
    <text evidence="1">The sequence shown here is derived from an EMBL/GenBank/DDBJ whole genome shotgun (WGS) entry which is preliminary data.</text>
</comment>
<sequence>MKRYELIKELFDSCHGKSNSTVEEIETDNLDEYMKKYITKVSEYSKADLDDGSVCYEVVTSGLKSKYTFTEI</sequence>
<dbReference type="Proteomes" id="UP000886890">
    <property type="component" value="Unassembled WGS sequence"/>
</dbReference>
<name>A0A9D2BJA8_9FIRM</name>